<reference evidence="8 9" key="1">
    <citation type="journal article" date="2016" name="Nat. Commun.">
        <title>Thousands of microbial genomes shed light on interconnected biogeochemical processes in an aquifer system.</title>
        <authorList>
            <person name="Anantharaman K."/>
            <person name="Brown C.T."/>
            <person name="Hug L.A."/>
            <person name="Sharon I."/>
            <person name="Castelle C.J."/>
            <person name="Probst A.J."/>
            <person name="Thomas B.C."/>
            <person name="Singh A."/>
            <person name="Wilkins M.J."/>
            <person name="Karaoz U."/>
            <person name="Brodie E.L."/>
            <person name="Williams K.H."/>
            <person name="Hubbard S.S."/>
            <person name="Banfield J.F."/>
        </authorList>
    </citation>
    <scope>NUCLEOTIDE SEQUENCE [LARGE SCALE GENOMIC DNA]</scope>
</reference>
<evidence type="ECO:0000256" key="2">
    <source>
        <dbReference type="ARBA" id="ARBA00006679"/>
    </source>
</evidence>
<keyword evidence="4 7" id="KW-0812">Transmembrane</keyword>
<evidence type="ECO:0000313" key="9">
    <source>
        <dbReference type="Proteomes" id="UP000186670"/>
    </source>
</evidence>
<evidence type="ECO:0000256" key="7">
    <source>
        <dbReference type="SAM" id="Phobius"/>
    </source>
</evidence>
<dbReference type="InterPro" id="IPR051907">
    <property type="entry name" value="DoxX-like_oxidoreductase"/>
</dbReference>
<comment type="subcellular location">
    <subcellularLocation>
        <location evidence="1">Cell membrane</location>
        <topology evidence="1">Multi-pass membrane protein</topology>
    </subcellularLocation>
</comment>
<feature type="transmembrane region" description="Helical" evidence="7">
    <location>
        <begin position="54"/>
        <end position="74"/>
    </location>
</feature>
<comment type="caution">
    <text evidence="8">The sequence shown here is derived from an EMBL/GenBank/DDBJ whole genome shotgun (WGS) entry which is preliminary data.</text>
</comment>
<proteinExistence type="inferred from homology"/>
<dbReference type="Proteomes" id="UP000186670">
    <property type="component" value="Unassembled WGS sequence"/>
</dbReference>
<dbReference type="InterPro" id="IPR032808">
    <property type="entry name" value="DoxX"/>
</dbReference>
<dbReference type="AlphaFoldDB" id="A0A1F5EL06"/>
<dbReference type="GO" id="GO:0005886">
    <property type="term" value="C:plasma membrane"/>
    <property type="evidence" value="ECO:0007669"/>
    <property type="project" value="UniProtKB-SubCell"/>
</dbReference>
<sequence length="134" mass="14957">MLNTFPNLLILGLIAPTILRITAGLLFARFGLLKLTKDRQSKIVFFETIGLRPAVFWLWTVALIEIISGLFIFVGFLTQISSIVAGIIMFISIVIKIVKPKALPNTLDFYILFFVVFISLIFSGAGLFAFDMPL</sequence>
<evidence type="ECO:0000256" key="4">
    <source>
        <dbReference type="ARBA" id="ARBA00022692"/>
    </source>
</evidence>
<evidence type="ECO:0000256" key="5">
    <source>
        <dbReference type="ARBA" id="ARBA00022989"/>
    </source>
</evidence>
<evidence type="ECO:0000313" key="8">
    <source>
        <dbReference type="EMBL" id="OGD68075.1"/>
    </source>
</evidence>
<evidence type="ECO:0000256" key="1">
    <source>
        <dbReference type="ARBA" id="ARBA00004651"/>
    </source>
</evidence>
<gene>
    <name evidence="8" type="ORF">A2811_02395</name>
</gene>
<evidence type="ECO:0008006" key="10">
    <source>
        <dbReference type="Google" id="ProtNLM"/>
    </source>
</evidence>
<feature type="transmembrane region" description="Helical" evidence="7">
    <location>
        <begin position="80"/>
        <end position="98"/>
    </location>
</feature>
<evidence type="ECO:0000256" key="3">
    <source>
        <dbReference type="ARBA" id="ARBA00022475"/>
    </source>
</evidence>
<comment type="similarity">
    <text evidence="2">Belongs to the DoxX family.</text>
</comment>
<evidence type="ECO:0000256" key="6">
    <source>
        <dbReference type="ARBA" id="ARBA00023136"/>
    </source>
</evidence>
<feature type="transmembrane region" description="Helical" evidence="7">
    <location>
        <begin position="110"/>
        <end position="130"/>
    </location>
</feature>
<keyword evidence="5 7" id="KW-1133">Transmembrane helix</keyword>
<dbReference type="Pfam" id="PF07681">
    <property type="entry name" value="DoxX"/>
    <property type="match status" value="1"/>
</dbReference>
<dbReference type="PANTHER" id="PTHR33452">
    <property type="entry name" value="OXIDOREDUCTASE CATD-RELATED"/>
    <property type="match status" value="1"/>
</dbReference>
<dbReference type="PANTHER" id="PTHR33452:SF1">
    <property type="entry name" value="INNER MEMBRANE PROTEIN YPHA-RELATED"/>
    <property type="match status" value="1"/>
</dbReference>
<organism evidence="8 9">
    <name type="scientific">Candidatus Campbellbacteria bacterium RIFCSPHIGHO2_01_FULL_34_10</name>
    <dbReference type="NCBI Taxonomy" id="1797577"/>
    <lineage>
        <taxon>Bacteria</taxon>
        <taxon>Candidatus Campbelliibacteriota</taxon>
    </lineage>
</organism>
<accession>A0A1F5EL06</accession>
<name>A0A1F5EL06_9BACT</name>
<protein>
    <recommendedName>
        <fullName evidence="10">DoxX family protein</fullName>
    </recommendedName>
</protein>
<feature type="transmembrane region" description="Helical" evidence="7">
    <location>
        <begin position="6"/>
        <end position="33"/>
    </location>
</feature>
<dbReference type="EMBL" id="MEZZ01000041">
    <property type="protein sequence ID" value="OGD68075.1"/>
    <property type="molecule type" value="Genomic_DNA"/>
</dbReference>
<keyword evidence="3" id="KW-1003">Cell membrane</keyword>
<keyword evidence="6 7" id="KW-0472">Membrane</keyword>